<dbReference type="AlphaFoldDB" id="A0A1H2VLE5"/>
<organism evidence="2 3">
    <name type="scientific">Marinococcus luteus</name>
    <dbReference type="NCBI Taxonomy" id="1122204"/>
    <lineage>
        <taxon>Bacteria</taxon>
        <taxon>Bacillati</taxon>
        <taxon>Bacillota</taxon>
        <taxon>Bacilli</taxon>
        <taxon>Bacillales</taxon>
        <taxon>Bacillaceae</taxon>
        <taxon>Marinococcus</taxon>
    </lineage>
</organism>
<dbReference type="STRING" id="1122204.SAMN05421781_2144"/>
<dbReference type="EMBL" id="FNNC01000004">
    <property type="protein sequence ID" value="SDW69088.1"/>
    <property type="molecule type" value="Genomic_DNA"/>
</dbReference>
<dbReference type="OrthoDB" id="2735026at2"/>
<keyword evidence="1" id="KW-0472">Membrane</keyword>
<proteinExistence type="predicted"/>
<accession>A0A1H2VLE5</accession>
<evidence type="ECO:0008006" key="4">
    <source>
        <dbReference type="Google" id="ProtNLM"/>
    </source>
</evidence>
<reference evidence="2 3" key="1">
    <citation type="submission" date="2016-10" db="EMBL/GenBank/DDBJ databases">
        <authorList>
            <person name="de Groot N.N."/>
        </authorList>
    </citation>
    <scope>NUCLEOTIDE SEQUENCE [LARGE SCALE GENOMIC DNA]</scope>
    <source>
        <strain evidence="2 3">DSM 23126</strain>
    </source>
</reference>
<evidence type="ECO:0000313" key="2">
    <source>
        <dbReference type="EMBL" id="SDW69088.1"/>
    </source>
</evidence>
<keyword evidence="3" id="KW-1185">Reference proteome</keyword>
<protein>
    <recommendedName>
        <fullName evidence="4">Sigma-w pathway protein ysdB</fullName>
    </recommendedName>
</protein>
<evidence type="ECO:0000256" key="1">
    <source>
        <dbReference type="SAM" id="Phobius"/>
    </source>
</evidence>
<dbReference type="RefSeq" id="WP_091614798.1">
    <property type="nucleotide sequence ID" value="NZ_FNNC01000004.1"/>
</dbReference>
<dbReference type="Proteomes" id="UP000199488">
    <property type="component" value="Unassembled WGS sequence"/>
</dbReference>
<keyword evidence="1" id="KW-0812">Transmembrane</keyword>
<evidence type="ECO:0000313" key="3">
    <source>
        <dbReference type="Proteomes" id="UP000199488"/>
    </source>
</evidence>
<name>A0A1H2VLE5_9BACI</name>
<keyword evidence="1" id="KW-1133">Transmembrane helix</keyword>
<feature type="transmembrane region" description="Helical" evidence="1">
    <location>
        <begin position="6"/>
        <end position="24"/>
    </location>
</feature>
<gene>
    <name evidence="2" type="ORF">SAMN05421781_2144</name>
</gene>
<sequence>MGILLRVLLLIALIIIIYSFWRYWNNSRRKLEAAHHKKQFYLLDDHRNVRKNLLATHKGVMFEGEKYVGTTEKAFEVVTISLWVIESEHLRGFQREDFTFLEREILSLYPEAAIEWNSPVKEFMQQLEAKQPEKQ</sequence>